<gene>
    <name evidence="2" type="ORF">GRI40_05580</name>
</gene>
<proteinExistence type="predicted"/>
<keyword evidence="3" id="KW-1185">Reference proteome</keyword>
<evidence type="ECO:0000313" key="3">
    <source>
        <dbReference type="Proteomes" id="UP000439522"/>
    </source>
</evidence>
<feature type="transmembrane region" description="Helical" evidence="1">
    <location>
        <begin position="27"/>
        <end position="52"/>
    </location>
</feature>
<evidence type="ECO:0000256" key="1">
    <source>
        <dbReference type="SAM" id="Phobius"/>
    </source>
</evidence>
<keyword evidence="1" id="KW-1133">Transmembrane helix</keyword>
<keyword evidence="1" id="KW-0812">Transmembrane</keyword>
<comment type="caution">
    <text evidence="2">The sequence shown here is derived from an EMBL/GenBank/DDBJ whole genome shotgun (WGS) entry which is preliminary data.</text>
</comment>
<dbReference type="EMBL" id="WTZA01000001">
    <property type="protein sequence ID" value="MXO74691.1"/>
    <property type="molecule type" value="Genomic_DNA"/>
</dbReference>
<organism evidence="2 3">
    <name type="scientific">Tsuneonella aeria</name>
    <dbReference type="NCBI Taxonomy" id="1837929"/>
    <lineage>
        <taxon>Bacteria</taxon>
        <taxon>Pseudomonadati</taxon>
        <taxon>Pseudomonadota</taxon>
        <taxon>Alphaproteobacteria</taxon>
        <taxon>Sphingomonadales</taxon>
        <taxon>Erythrobacteraceae</taxon>
        <taxon>Tsuneonella</taxon>
    </lineage>
</organism>
<protein>
    <submittedName>
        <fullName evidence="2">DUF2474 family protein</fullName>
    </submittedName>
</protein>
<dbReference type="Proteomes" id="UP000439522">
    <property type="component" value="Unassembled WGS sequence"/>
</dbReference>
<dbReference type="InterPro" id="IPR018895">
    <property type="entry name" value="DUF2474"/>
</dbReference>
<name>A0A6I4TBH8_9SPHN</name>
<keyword evidence="1" id="KW-0472">Membrane</keyword>
<dbReference type="Pfam" id="PF10617">
    <property type="entry name" value="DUF2474"/>
    <property type="match status" value="1"/>
</dbReference>
<sequence>MGLPREGRTRGVPLTLPPPPAPLWRRLAWMAAIWAASVAVLGMVAMVIRWWISPS</sequence>
<reference evidence="2 3" key="1">
    <citation type="submission" date="2019-12" db="EMBL/GenBank/DDBJ databases">
        <title>Genomic-based taxomic classification of the family Erythrobacteraceae.</title>
        <authorList>
            <person name="Xu L."/>
        </authorList>
    </citation>
    <scope>NUCLEOTIDE SEQUENCE [LARGE SCALE GENOMIC DNA]</scope>
    <source>
        <strain evidence="2 3">100921-2</strain>
    </source>
</reference>
<evidence type="ECO:0000313" key="2">
    <source>
        <dbReference type="EMBL" id="MXO74691.1"/>
    </source>
</evidence>
<accession>A0A6I4TBH8</accession>
<dbReference type="AlphaFoldDB" id="A0A6I4TBH8"/>